<dbReference type="AlphaFoldDB" id="A0A1I7UGF2"/>
<reference evidence="2" key="1">
    <citation type="submission" date="2016-11" db="UniProtKB">
        <authorList>
            <consortium name="WormBaseParasite"/>
        </authorList>
    </citation>
    <scope>IDENTIFICATION</scope>
</reference>
<evidence type="ECO:0000313" key="1">
    <source>
        <dbReference type="Proteomes" id="UP000095282"/>
    </source>
</evidence>
<name>A0A1I7UGF2_9PELO</name>
<sequence>MMNKAYRVWKLEDAALITKQGQGFSLEKLTWTRNSLKKITATREATALTTGKQGKQKLGAVFTLTERKTAFIDPIPTDTYS</sequence>
<dbReference type="WBParaSite" id="Csp11.Scaffold629.g9068.t1">
    <property type="protein sequence ID" value="Csp11.Scaffold629.g9068.t1"/>
    <property type="gene ID" value="Csp11.Scaffold629.g9068"/>
</dbReference>
<proteinExistence type="predicted"/>
<evidence type="ECO:0000313" key="2">
    <source>
        <dbReference type="WBParaSite" id="Csp11.Scaffold629.g9068.t1"/>
    </source>
</evidence>
<organism evidence="1 2">
    <name type="scientific">Caenorhabditis tropicalis</name>
    <dbReference type="NCBI Taxonomy" id="1561998"/>
    <lineage>
        <taxon>Eukaryota</taxon>
        <taxon>Metazoa</taxon>
        <taxon>Ecdysozoa</taxon>
        <taxon>Nematoda</taxon>
        <taxon>Chromadorea</taxon>
        <taxon>Rhabditida</taxon>
        <taxon>Rhabditina</taxon>
        <taxon>Rhabditomorpha</taxon>
        <taxon>Rhabditoidea</taxon>
        <taxon>Rhabditidae</taxon>
        <taxon>Peloderinae</taxon>
        <taxon>Caenorhabditis</taxon>
    </lineage>
</organism>
<keyword evidence="1" id="KW-1185">Reference proteome</keyword>
<protein>
    <submittedName>
        <fullName evidence="2">Paeninodin family lasso peptide</fullName>
    </submittedName>
</protein>
<accession>A0A1I7UGF2</accession>
<dbReference type="Proteomes" id="UP000095282">
    <property type="component" value="Unplaced"/>
</dbReference>